<dbReference type="EMBL" id="BAAATR010000025">
    <property type="protein sequence ID" value="GAA2260530.1"/>
    <property type="molecule type" value="Genomic_DNA"/>
</dbReference>
<dbReference type="Proteomes" id="UP001500305">
    <property type="component" value="Unassembled WGS sequence"/>
</dbReference>
<organism evidence="1 2">
    <name type="scientific">Kitasatospora cystarginea</name>
    <dbReference type="NCBI Taxonomy" id="58350"/>
    <lineage>
        <taxon>Bacteria</taxon>
        <taxon>Bacillati</taxon>
        <taxon>Actinomycetota</taxon>
        <taxon>Actinomycetes</taxon>
        <taxon>Kitasatosporales</taxon>
        <taxon>Streptomycetaceae</taxon>
        <taxon>Kitasatospora</taxon>
    </lineage>
</organism>
<name>A0ABP5RFL0_9ACTN</name>
<sequence>MGRPGIASFPSAARLGQGACGWKVAAAEGDNCDAFRSAVPAGAAACAFAVAGTGIAQAAP</sequence>
<gene>
    <name evidence="1" type="ORF">GCM10010430_50750</name>
</gene>
<protein>
    <submittedName>
        <fullName evidence="1">Uncharacterized protein</fullName>
    </submittedName>
</protein>
<evidence type="ECO:0000313" key="1">
    <source>
        <dbReference type="EMBL" id="GAA2260530.1"/>
    </source>
</evidence>
<reference evidence="2" key="1">
    <citation type="journal article" date="2019" name="Int. J. Syst. Evol. Microbiol.">
        <title>The Global Catalogue of Microorganisms (GCM) 10K type strain sequencing project: providing services to taxonomists for standard genome sequencing and annotation.</title>
        <authorList>
            <consortium name="The Broad Institute Genomics Platform"/>
            <consortium name="The Broad Institute Genome Sequencing Center for Infectious Disease"/>
            <person name="Wu L."/>
            <person name="Ma J."/>
        </authorList>
    </citation>
    <scope>NUCLEOTIDE SEQUENCE [LARGE SCALE GENOMIC DNA]</scope>
    <source>
        <strain evidence="2">JCM 7356</strain>
    </source>
</reference>
<keyword evidence="2" id="KW-1185">Reference proteome</keyword>
<comment type="caution">
    <text evidence="1">The sequence shown here is derived from an EMBL/GenBank/DDBJ whole genome shotgun (WGS) entry which is preliminary data.</text>
</comment>
<evidence type="ECO:0000313" key="2">
    <source>
        <dbReference type="Proteomes" id="UP001500305"/>
    </source>
</evidence>
<accession>A0ABP5RFL0</accession>
<proteinExistence type="predicted"/>